<dbReference type="EC" id="1.3.1.22" evidence="18"/>
<evidence type="ECO:0000313" key="21">
    <source>
        <dbReference type="Proteomes" id="UP000264800"/>
    </source>
</evidence>
<protein>
    <recommendedName>
        <fullName evidence="18">3-oxo-5-alpha-steroid 4-dehydrogenase</fullName>
        <ecNumber evidence="18">1.3.1.22</ecNumber>
    </recommendedName>
</protein>
<evidence type="ECO:0000259" key="19">
    <source>
        <dbReference type="Pfam" id="PF02544"/>
    </source>
</evidence>
<keyword evidence="6" id="KW-0256">Endoplasmic reticulum</keyword>
<feature type="transmembrane region" description="Helical" evidence="18">
    <location>
        <begin position="178"/>
        <end position="198"/>
    </location>
</feature>
<keyword evidence="10 18" id="KW-1133">Transmembrane helix</keyword>
<sequence>VSPVRGMECRVSTIAWGSWLLILGGVAYLLQQNRTCAQYGRYSPARSRCCPARPGWFLQEVPALLVPLLLLLLDSGTGTGTGRMLLLITFMLHYFYRSLIYSCLTRGQPIPLKIIFFSFIFCSLNGFLQGHNLLHCARFENTWLSHARITAGSLLFFVGLTINIHSDHILRTLRKPGELVYSIPHGGMFEFVSGANFLGEITEWCGYAVAVWSLPAFAFAFFTVCSIGPRAYHHHRDYQQRFQDYPRSRKALIPFIF</sequence>
<dbReference type="InterPro" id="IPR016636">
    <property type="entry name" value="3-oxo-5-alpha-steroid_4-DH"/>
</dbReference>
<comment type="catalytic activity">
    <reaction evidence="17">
        <text>17beta-hydroxy-5alpha-androstan-3-one + NADP(+) = testosterone + NADPH + H(+)</text>
        <dbReference type="Rhea" id="RHEA:50820"/>
        <dbReference type="ChEBI" id="CHEBI:15378"/>
        <dbReference type="ChEBI" id="CHEBI:16330"/>
        <dbReference type="ChEBI" id="CHEBI:17347"/>
        <dbReference type="ChEBI" id="CHEBI:57783"/>
        <dbReference type="ChEBI" id="CHEBI:58349"/>
        <dbReference type="EC" id="1.3.1.22"/>
    </reaction>
    <physiologicalReaction direction="right-to-left" evidence="17">
        <dbReference type="Rhea" id="RHEA:50822"/>
    </physiologicalReaction>
</comment>
<dbReference type="GO" id="GO:0005789">
    <property type="term" value="C:endoplasmic reticulum membrane"/>
    <property type="evidence" value="ECO:0007669"/>
    <property type="project" value="UniProtKB-SubCell"/>
</dbReference>
<keyword evidence="11" id="KW-0560">Oxidoreductase</keyword>
<name>A0A3Q3AGB5_KRYMA</name>
<reference evidence="20" key="2">
    <citation type="submission" date="2025-09" db="UniProtKB">
        <authorList>
            <consortium name="Ensembl"/>
        </authorList>
    </citation>
    <scope>IDENTIFICATION</scope>
</reference>
<evidence type="ECO:0000256" key="3">
    <source>
        <dbReference type="ARBA" id="ARBA00007742"/>
    </source>
</evidence>
<dbReference type="InterPro" id="IPR001104">
    <property type="entry name" value="3-oxo-5_a-steroid_4-DH_C"/>
</dbReference>
<dbReference type="PROSITE" id="PS50244">
    <property type="entry name" value="S5A_REDUCTASE"/>
    <property type="match status" value="1"/>
</dbReference>
<dbReference type="GeneTree" id="ENSGT00950000182886"/>
<keyword evidence="21" id="KW-1185">Reference proteome</keyword>
<dbReference type="Proteomes" id="UP000264800">
    <property type="component" value="Unplaced"/>
</dbReference>
<evidence type="ECO:0000256" key="18">
    <source>
        <dbReference type="PIRNR" id="PIRNR015596"/>
    </source>
</evidence>
<comment type="catalytic activity">
    <reaction evidence="15 18">
        <text>a 3-oxo-5alpha-steroid + NADP(+) = a 3-oxo-Delta(4)-steroid + NADPH + H(+)</text>
        <dbReference type="Rhea" id="RHEA:54384"/>
        <dbReference type="ChEBI" id="CHEBI:13601"/>
        <dbReference type="ChEBI" id="CHEBI:15378"/>
        <dbReference type="ChEBI" id="CHEBI:47909"/>
        <dbReference type="ChEBI" id="CHEBI:57783"/>
        <dbReference type="ChEBI" id="CHEBI:58349"/>
        <dbReference type="EC" id="1.3.1.22"/>
    </reaction>
</comment>
<evidence type="ECO:0000256" key="2">
    <source>
        <dbReference type="ARBA" id="ARBA00004477"/>
    </source>
</evidence>
<keyword evidence="12" id="KW-0443">Lipid metabolism</keyword>
<proteinExistence type="inferred from homology"/>
<dbReference type="GO" id="GO:0030154">
    <property type="term" value="P:cell differentiation"/>
    <property type="evidence" value="ECO:0007669"/>
    <property type="project" value="UniProtKB-KW"/>
</dbReference>
<dbReference type="InterPro" id="IPR039357">
    <property type="entry name" value="SRD5A/TECR"/>
</dbReference>
<keyword evidence="8" id="KW-0521">NADP</keyword>
<dbReference type="GO" id="GO:0047751">
    <property type="term" value="F:3-oxo-5-alpha-steroid 4-dehydrogenase (NADP+) activity"/>
    <property type="evidence" value="ECO:0007669"/>
    <property type="project" value="UniProtKB-EC"/>
</dbReference>
<dbReference type="STRING" id="37003.ENSKMAP00000015638"/>
<evidence type="ECO:0000256" key="9">
    <source>
        <dbReference type="ARBA" id="ARBA00022928"/>
    </source>
</evidence>
<reference evidence="20" key="1">
    <citation type="submission" date="2025-08" db="UniProtKB">
        <authorList>
            <consortium name="Ensembl"/>
        </authorList>
    </citation>
    <scope>IDENTIFICATION</scope>
</reference>
<evidence type="ECO:0000256" key="1">
    <source>
        <dbReference type="ARBA" id="ARBA00004154"/>
    </source>
</evidence>
<dbReference type="PANTHER" id="PTHR10556">
    <property type="entry name" value="3-OXO-5-ALPHA-STEROID 4-DEHYDROGENASE"/>
    <property type="match status" value="1"/>
</dbReference>
<dbReference type="GO" id="GO:0006702">
    <property type="term" value="P:androgen biosynthetic process"/>
    <property type="evidence" value="ECO:0007669"/>
    <property type="project" value="UniProtKB-ARBA"/>
</dbReference>
<feature type="transmembrane region" description="Helical" evidence="18">
    <location>
        <begin position="84"/>
        <end position="103"/>
    </location>
</feature>
<dbReference type="AlphaFoldDB" id="A0A3Q3AGB5"/>
<feature type="transmembrane region" description="Helical" evidence="18">
    <location>
        <begin position="13"/>
        <end position="30"/>
    </location>
</feature>
<organism evidence="20 21">
    <name type="scientific">Kryptolebias marmoratus</name>
    <name type="common">Mangrove killifish</name>
    <name type="synonym">Rivulus marmoratus</name>
    <dbReference type="NCBI Taxonomy" id="37003"/>
    <lineage>
        <taxon>Eukaryota</taxon>
        <taxon>Metazoa</taxon>
        <taxon>Chordata</taxon>
        <taxon>Craniata</taxon>
        <taxon>Vertebrata</taxon>
        <taxon>Euteleostomi</taxon>
        <taxon>Actinopterygii</taxon>
        <taxon>Neopterygii</taxon>
        <taxon>Teleostei</taxon>
        <taxon>Neoteleostei</taxon>
        <taxon>Acanthomorphata</taxon>
        <taxon>Ovalentaria</taxon>
        <taxon>Atherinomorphae</taxon>
        <taxon>Cyprinodontiformes</taxon>
        <taxon>Rivulidae</taxon>
        <taxon>Kryptolebias</taxon>
    </lineage>
</organism>
<evidence type="ECO:0000256" key="11">
    <source>
        <dbReference type="ARBA" id="ARBA00023002"/>
    </source>
</evidence>
<dbReference type="Pfam" id="PF02544">
    <property type="entry name" value="Steroid_dh"/>
    <property type="match status" value="1"/>
</dbReference>
<evidence type="ECO:0000256" key="10">
    <source>
        <dbReference type="ARBA" id="ARBA00022989"/>
    </source>
</evidence>
<feature type="domain" description="3-oxo-5-alpha-steroid 4-dehydrogenase C-terminal" evidence="19">
    <location>
        <begin position="109"/>
        <end position="257"/>
    </location>
</feature>
<evidence type="ECO:0000256" key="16">
    <source>
        <dbReference type="ARBA" id="ARBA00048292"/>
    </source>
</evidence>
<feature type="transmembrane region" description="Helical" evidence="18">
    <location>
        <begin position="210"/>
        <end position="232"/>
    </location>
</feature>
<comment type="function">
    <text evidence="18">Converts testosterone into 5-alpha-dihydrotestosterone and progesterone or corticosterone into their corresponding 5-alpha-3-oxosteroids. It plays a central role in sexual differentiation and androgen physiology.</text>
</comment>
<comment type="subcellular location">
    <subcellularLocation>
        <location evidence="2">Endoplasmic reticulum membrane</location>
        <topology evidence="2">Multi-pass membrane protein</topology>
    </subcellularLocation>
    <subcellularLocation>
        <location evidence="1">Microsome membrane</location>
        <topology evidence="1">Multi-pass membrane protein</topology>
    </subcellularLocation>
</comment>
<dbReference type="GO" id="GO:0007548">
    <property type="term" value="P:sex differentiation"/>
    <property type="evidence" value="ECO:0007669"/>
    <property type="project" value="UniProtKB-KW"/>
</dbReference>
<feature type="transmembrane region" description="Helical" evidence="18">
    <location>
        <begin position="148"/>
        <end position="166"/>
    </location>
</feature>
<evidence type="ECO:0000256" key="14">
    <source>
        <dbReference type="ARBA" id="ARBA00045549"/>
    </source>
</evidence>
<accession>A0A3Q3AGB5</accession>
<evidence type="ECO:0000256" key="7">
    <source>
        <dbReference type="ARBA" id="ARBA00022848"/>
    </source>
</evidence>
<dbReference type="OMA" id="KHEPRQS"/>
<evidence type="ECO:0000256" key="6">
    <source>
        <dbReference type="ARBA" id="ARBA00022824"/>
    </source>
</evidence>
<keyword evidence="5" id="KW-0221">Differentiation</keyword>
<dbReference type="PIRSF" id="PIRSF015596">
    <property type="entry name" value="5_alpha-SR2"/>
    <property type="match status" value="1"/>
</dbReference>
<evidence type="ECO:0000256" key="5">
    <source>
        <dbReference type="ARBA" id="ARBA00022782"/>
    </source>
</evidence>
<evidence type="ECO:0000256" key="17">
    <source>
        <dbReference type="ARBA" id="ARBA00049397"/>
    </source>
</evidence>
<keyword evidence="13 18" id="KW-0472">Membrane</keyword>
<dbReference type="PANTHER" id="PTHR10556:SF37">
    <property type="entry name" value="3-OXO-5-ALPHA-STEROID 4-DEHYDROGENASE 2"/>
    <property type="match status" value="1"/>
</dbReference>
<keyword evidence="4 18" id="KW-0812">Transmembrane</keyword>
<evidence type="ECO:0000256" key="15">
    <source>
        <dbReference type="ARBA" id="ARBA00048164"/>
    </source>
</evidence>
<dbReference type="Ensembl" id="ENSKMAT00000015863.1">
    <property type="protein sequence ID" value="ENSKMAP00000015638.1"/>
    <property type="gene ID" value="ENSKMAG00000011687.1"/>
</dbReference>
<keyword evidence="9" id="KW-0726">Sexual differentiation</keyword>
<evidence type="ECO:0000256" key="8">
    <source>
        <dbReference type="ARBA" id="ARBA00022857"/>
    </source>
</evidence>
<evidence type="ECO:0000256" key="4">
    <source>
        <dbReference type="ARBA" id="ARBA00022692"/>
    </source>
</evidence>
<comment type="function">
    <text evidence="14">Converts testosterone (T) into 5-alpha-dihydrotestosterone (DHT) and progesterone or corticosterone into their corresponding 5-alpha-3-oxosteroids. It plays a central role in sexual differentiation and androgen physiology.</text>
</comment>
<comment type="similarity">
    <text evidence="3 18">Belongs to the steroid 5-alpha reductase family.</text>
</comment>
<evidence type="ECO:0000256" key="12">
    <source>
        <dbReference type="ARBA" id="ARBA00023098"/>
    </source>
</evidence>
<comment type="catalytic activity">
    <reaction evidence="16">
        <text>5alpha-pregnane-3,20-dione + NADP(+) = progesterone + NADPH + H(+)</text>
        <dbReference type="Rhea" id="RHEA:21952"/>
        <dbReference type="ChEBI" id="CHEBI:15378"/>
        <dbReference type="ChEBI" id="CHEBI:17026"/>
        <dbReference type="ChEBI" id="CHEBI:28952"/>
        <dbReference type="ChEBI" id="CHEBI:57783"/>
        <dbReference type="ChEBI" id="CHEBI:58349"/>
        <dbReference type="EC" id="1.3.1.22"/>
    </reaction>
    <physiologicalReaction direction="right-to-left" evidence="16">
        <dbReference type="Rhea" id="RHEA:21954"/>
    </physiologicalReaction>
</comment>
<evidence type="ECO:0000313" key="20">
    <source>
        <dbReference type="Ensembl" id="ENSKMAP00000015638.1"/>
    </source>
</evidence>
<keyword evidence="7" id="KW-0492">Microsome</keyword>
<evidence type="ECO:0000256" key="13">
    <source>
        <dbReference type="ARBA" id="ARBA00023136"/>
    </source>
</evidence>
<feature type="transmembrane region" description="Helical" evidence="18">
    <location>
        <begin position="110"/>
        <end position="128"/>
    </location>
</feature>